<dbReference type="PROSITE" id="PS51084">
    <property type="entry name" value="HIT_2"/>
    <property type="match status" value="1"/>
</dbReference>
<dbReference type="InterPro" id="IPR036265">
    <property type="entry name" value="HIT-like_sf"/>
</dbReference>
<accession>A0ABX6K9P6</accession>
<keyword evidence="4" id="KW-1185">Reference proteome</keyword>
<dbReference type="InterPro" id="IPR001310">
    <property type="entry name" value="Histidine_triad_HIT"/>
</dbReference>
<gene>
    <name evidence="3" type="ORF">HBA18_16350</name>
</gene>
<dbReference type="SUPFAM" id="SSF54197">
    <property type="entry name" value="HIT-like"/>
    <property type="match status" value="1"/>
</dbReference>
<evidence type="ECO:0000259" key="2">
    <source>
        <dbReference type="PROSITE" id="PS51084"/>
    </source>
</evidence>
<keyword evidence="3" id="KW-0614">Plasmid</keyword>
<evidence type="ECO:0000313" key="4">
    <source>
        <dbReference type="Proteomes" id="UP000501408"/>
    </source>
</evidence>
<evidence type="ECO:0000256" key="1">
    <source>
        <dbReference type="PROSITE-ProRule" id="PRU00464"/>
    </source>
</evidence>
<dbReference type="InterPro" id="IPR019808">
    <property type="entry name" value="Histidine_triad_CS"/>
</dbReference>
<dbReference type="RefSeq" id="WP_167315452.1">
    <property type="nucleotide sequence ID" value="NZ_CP050268.1"/>
</dbReference>
<feature type="domain" description="HIT" evidence="2">
    <location>
        <begin position="8"/>
        <end position="116"/>
    </location>
</feature>
<dbReference type="EMBL" id="CP050268">
    <property type="protein sequence ID" value="QIR07997.1"/>
    <property type="molecule type" value="Genomic_DNA"/>
</dbReference>
<sequence>MLSNKSCIICEIHSNQLEHFSLAERHGLKAILDIYPITEGHILILSRSHASHLEQLSAQEHTELFQFAHQIGKRMFDVMDDVSDYTLVVNNGRDAGQHIPHVHIHLIPRRKGDSLRFYWRFMTRFINPLGGKKRVQQLVEWQRRWRMHGNYTDGAER</sequence>
<dbReference type="InterPro" id="IPR011146">
    <property type="entry name" value="HIT-like"/>
</dbReference>
<dbReference type="PANTHER" id="PTHR46648">
    <property type="entry name" value="HIT FAMILY PROTEIN 1"/>
    <property type="match status" value="1"/>
</dbReference>
<dbReference type="Gene3D" id="3.30.428.10">
    <property type="entry name" value="HIT-like"/>
    <property type="match status" value="1"/>
</dbReference>
<dbReference type="PROSITE" id="PS00892">
    <property type="entry name" value="HIT_1"/>
    <property type="match status" value="1"/>
</dbReference>
<dbReference type="Pfam" id="PF01230">
    <property type="entry name" value="HIT"/>
    <property type="match status" value="1"/>
</dbReference>
<protein>
    <submittedName>
        <fullName evidence="3">HIT family protein</fullName>
    </submittedName>
</protein>
<proteinExistence type="predicted"/>
<geneLocation type="plasmid" evidence="3 4">
    <name>pM138.1</name>
</geneLocation>
<feature type="short sequence motif" description="Histidine triad motif" evidence="1">
    <location>
        <begin position="101"/>
        <end position="105"/>
    </location>
</feature>
<dbReference type="Proteomes" id="UP000501408">
    <property type="component" value="Plasmid pM138.1"/>
</dbReference>
<organism evidence="3 4">
    <name type="scientific">Salinivibrio costicola</name>
    <name type="common">Vibrio costicola</name>
    <dbReference type="NCBI Taxonomy" id="51367"/>
    <lineage>
        <taxon>Bacteria</taxon>
        <taxon>Pseudomonadati</taxon>
        <taxon>Pseudomonadota</taxon>
        <taxon>Gammaproteobacteria</taxon>
        <taxon>Vibrionales</taxon>
        <taxon>Vibrionaceae</taxon>
        <taxon>Salinivibrio</taxon>
    </lineage>
</organism>
<name>A0ABX6K9P6_SALCS</name>
<reference evidence="3 4" key="1">
    <citation type="submission" date="2020-03" db="EMBL/GenBank/DDBJ databases">
        <title>Genome mining reveals the biosynthetic pathways of PHA and ectoines of the halophilic strain Salinivibrio costicola M318 isolated from fermented shrimp paste.</title>
        <authorList>
            <person name="Doan T.V."/>
            <person name="Tran L.T."/>
            <person name="Trieu T.A."/>
            <person name="Nguyen Q.V."/>
            <person name="Quach T.N."/>
            <person name="Phi T.Q."/>
            <person name="Kumar S."/>
        </authorList>
    </citation>
    <scope>NUCLEOTIDE SEQUENCE [LARGE SCALE GENOMIC DNA]</scope>
    <source>
        <strain evidence="3 4">M318</strain>
        <plasmid evidence="3 4">pM138.1</plasmid>
    </source>
</reference>
<evidence type="ECO:0000313" key="3">
    <source>
        <dbReference type="EMBL" id="QIR07997.1"/>
    </source>
</evidence>
<dbReference type="PANTHER" id="PTHR46648:SF1">
    <property type="entry name" value="ADENOSINE 5'-MONOPHOSPHORAMIDASE HNT1"/>
    <property type="match status" value="1"/>
</dbReference>